<dbReference type="KEGG" id="stim:H1B31_07625"/>
<name>A0A7G7VMY7_9FIRM</name>
<evidence type="ECO:0000313" key="2">
    <source>
        <dbReference type="Proteomes" id="UP000515480"/>
    </source>
</evidence>
<reference evidence="1 2" key="1">
    <citation type="submission" date="2020-07" db="EMBL/GenBank/DDBJ databases">
        <title>Complete genome and description of Selenomonas timonensis sp. nov., a new bacterium isolated from a gingivitis subject.</title>
        <authorList>
            <person name="Antezack A."/>
        </authorList>
    </citation>
    <scope>NUCLEOTIDE SEQUENCE [LARGE SCALE GENOMIC DNA]</scope>
    <source>
        <strain evidence="1 2">Marseille-Q3039</strain>
    </source>
</reference>
<dbReference type="AlphaFoldDB" id="A0A7G7VMY7"/>
<dbReference type="EMBL" id="CP060204">
    <property type="protein sequence ID" value="QNH55480.1"/>
    <property type="molecule type" value="Genomic_DNA"/>
</dbReference>
<evidence type="ECO:0000313" key="1">
    <source>
        <dbReference type="EMBL" id="QNH55480.1"/>
    </source>
</evidence>
<keyword evidence="2" id="KW-1185">Reference proteome</keyword>
<proteinExistence type="predicted"/>
<dbReference type="RefSeq" id="WP_009440456.1">
    <property type="nucleotide sequence ID" value="NZ_CP060204.1"/>
</dbReference>
<dbReference type="Proteomes" id="UP000515480">
    <property type="component" value="Chromosome"/>
</dbReference>
<sequence length="293" mass="33925">MKPGKRNYKDSLFRDIFNDPLRLPGLYQALEGSAASPDEIKLAGIDETLFSGIKNDVSFFVRDRHVILAEHQSTINANMPLRLAMYLMEIYRQYIPADAVYRRALISLPAPRCYVLYNGEAEIPDRQMLRLSEAFGRQKSSMELEVEIININDAPKRDILERCHELKSYSVFIAKVRESVNHGSMLKSAVIDAVEYCIKNDYLRDYFRKKYKEEVFDMLNFAWDQERALQVRAEEAMEIGMEKGLEKGRQEGKQEGLVRSIRNLMENLQWTPDKAMDALSVPPAERSRYKAIL</sequence>
<protein>
    <submittedName>
        <fullName evidence="1">Rpn family recombination-promoting nuclease/putative transposase</fullName>
    </submittedName>
</protein>
<organism evidence="1 2">
    <name type="scientific">Selenomonas timonae</name>
    <dbReference type="NCBI Taxonomy" id="2754044"/>
    <lineage>
        <taxon>Bacteria</taxon>
        <taxon>Bacillati</taxon>
        <taxon>Bacillota</taxon>
        <taxon>Negativicutes</taxon>
        <taxon>Selenomonadales</taxon>
        <taxon>Selenomonadaceae</taxon>
        <taxon>Selenomonas</taxon>
    </lineage>
</organism>
<gene>
    <name evidence="1" type="ORF">H1B31_07625</name>
</gene>
<accession>A0A7G7VMY7</accession>